<dbReference type="InterPro" id="IPR036257">
    <property type="entry name" value="Cyt_c_oxidase_su2_TM_sf"/>
</dbReference>
<evidence type="ECO:0000259" key="19">
    <source>
        <dbReference type="PROSITE" id="PS50857"/>
    </source>
</evidence>
<name>A0A916W5F1_9HYPH</name>
<keyword evidence="8" id="KW-1278">Translocase</keyword>
<feature type="domain" description="Cytochrome c" evidence="20">
    <location>
        <begin position="245"/>
        <end position="336"/>
    </location>
</feature>
<dbReference type="Gene3D" id="1.10.287.90">
    <property type="match status" value="1"/>
</dbReference>
<dbReference type="NCBIfam" id="TIGR02866">
    <property type="entry name" value="CoxB"/>
    <property type="match status" value="1"/>
</dbReference>
<dbReference type="InterPro" id="IPR014222">
    <property type="entry name" value="Cyt_c_oxidase_su2"/>
</dbReference>
<dbReference type="PANTHER" id="PTHR22888">
    <property type="entry name" value="CYTOCHROME C OXIDASE, SUBUNIT II"/>
    <property type="match status" value="1"/>
</dbReference>
<dbReference type="Gene3D" id="2.60.40.420">
    <property type="entry name" value="Cupredoxins - blue copper proteins"/>
    <property type="match status" value="1"/>
</dbReference>
<keyword evidence="10 18" id="KW-1133">Transmembrane helix</keyword>
<evidence type="ECO:0000256" key="5">
    <source>
        <dbReference type="ARBA" id="ARBA00022660"/>
    </source>
</evidence>
<feature type="domain" description="Cytochrome oxidase subunit II copper A binding" evidence="19">
    <location>
        <begin position="118"/>
        <end position="234"/>
    </location>
</feature>
<dbReference type="CDD" id="cd04213">
    <property type="entry name" value="CuRO_CcO_Caa3_II"/>
    <property type="match status" value="1"/>
</dbReference>
<keyword evidence="6 18" id="KW-0812">Transmembrane</keyword>
<dbReference type="InterPro" id="IPR002429">
    <property type="entry name" value="CcO_II-like_C"/>
</dbReference>
<dbReference type="PROSITE" id="PS50857">
    <property type="entry name" value="COX2_CUA"/>
    <property type="match status" value="1"/>
</dbReference>
<feature type="transmembrane region" description="Helical" evidence="18">
    <location>
        <begin position="40"/>
        <end position="63"/>
    </location>
</feature>
<dbReference type="GO" id="GO:0016491">
    <property type="term" value="F:oxidoreductase activity"/>
    <property type="evidence" value="ECO:0007669"/>
    <property type="project" value="InterPro"/>
</dbReference>
<sequence length="363" mass="38994">MKVLARVGLTSCAGFLTGCSGVQSALDPHGPAGEELARLIWSFTALCTVIWLMVMGVLAVALVRRRRQAADPLETDVQSEHAASRAVLMAVVATGLVLVCLTVLSFFANRTLAGIGADAELTIEVTGYQWWWAVRYENSEPSRIVTTANEIHIPSGEPVRLVLKSQDVIHSFWVPALHGKLDLVPGVVNTLTLQADRNGTYRGQCAEYCGAQHAHMGVLVIAQPRVEFDAWYEAQLQNAAEPSSELARQGRDLFLNRPCVMCHKVQGTVAASNAGPDLTHVASRKTLAAGTLSMSRGNLAAWIADPQSIKPGTRMPTMNLTGDELNAIAPMEGISRDGCNSGARSLFSAGAHRSRCHGQSNFL</sequence>
<dbReference type="InterPro" id="IPR034236">
    <property type="entry name" value="CuRO_CcO_Caa3_II"/>
</dbReference>
<keyword evidence="4" id="KW-0813">Transport</keyword>
<dbReference type="InterPro" id="IPR001505">
    <property type="entry name" value="Copper_CuA"/>
</dbReference>
<comment type="function">
    <text evidence="14">Subunits I and II form the functional core of the enzyme complex. Electrons originating in cytochrome c are transferred via heme a and Cu(A) to the binuclear center formed by heme a3 and Cu(B).</text>
</comment>
<dbReference type="Pfam" id="PF00116">
    <property type="entry name" value="COX2"/>
    <property type="match status" value="1"/>
</dbReference>
<dbReference type="GO" id="GO:0042773">
    <property type="term" value="P:ATP synthesis coupled electron transport"/>
    <property type="evidence" value="ECO:0007669"/>
    <property type="project" value="TreeGrafter"/>
</dbReference>
<feature type="transmembrane region" description="Helical" evidence="18">
    <location>
        <begin position="86"/>
        <end position="108"/>
    </location>
</feature>
<evidence type="ECO:0000256" key="7">
    <source>
        <dbReference type="ARBA" id="ARBA00022723"/>
    </source>
</evidence>
<reference evidence="21" key="2">
    <citation type="submission" date="2020-09" db="EMBL/GenBank/DDBJ databases">
        <authorList>
            <person name="Sun Q."/>
            <person name="Zhou Y."/>
        </authorList>
    </citation>
    <scope>NUCLEOTIDE SEQUENCE</scope>
    <source>
        <strain evidence="21">CGMCC 1.15320</strain>
    </source>
</reference>
<evidence type="ECO:0000256" key="16">
    <source>
        <dbReference type="ARBA" id="ARBA00047816"/>
    </source>
</evidence>
<evidence type="ECO:0000256" key="3">
    <source>
        <dbReference type="ARBA" id="ARBA00012949"/>
    </source>
</evidence>
<dbReference type="GO" id="GO:0016020">
    <property type="term" value="C:membrane"/>
    <property type="evidence" value="ECO:0007669"/>
    <property type="project" value="UniProtKB-SubCell"/>
</dbReference>
<keyword evidence="17" id="KW-0349">Heme</keyword>
<evidence type="ECO:0000256" key="12">
    <source>
        <dbReference type="ARBA" id="ARBA00023008"/>
    </source>
</evidence>
<evidence type="ECO:0000256" key="18">
    <source>
        <dbReference type="SAM" id="Phobius"/>
    </source>
</evidence>
<evidence type="ECO:0000256" key="15">
    <source>
        <dbReference type="ARBA" id="ARBA00031399"/>
    </source>
</evidence>
<dbReference type="GO" id="GO:0004129">
    <property type="term" value="F:cytochrome-c oxidase activity"/>
    <property type="evidence" value="ECO:0007669"/>
    <property type="project" value="UniProtKB-EC"/>
</dbReference>
<keyword evidence="5" id="KW-0679">Respiratory chain</keyword>
<dbReference type="EMBL" id="BMIF01000006">
    <property type="protein sequence ID" value="GGA67150.1"/>
    <property type="molecule type" value="Genomic_DNA"/>
</dbReference>
<evidence type="ECO:0000256" key="13">
    <source>
        <dbReference type="ARBA" id="ARBA00023136"/>
    </source>
</evidence>
<dbReference type="Pfam" id="PF00034">
    <property type="entry name" value="Cytochrom_C"/>
    <property type="match status" value="1"/>
</dbReference>
<keyword evidence="9" id="KW-0249">Electron transport</keyword>
<keyword evidence="12" id="KW-0186">Copper</keyword>
<accession>A0A916W5F1</accession>
<dbReference type="RefSeq" id="WP_188721055.1">
    <property type="nucleotide sequence ID" value="NZ_BMIF01000006.1"/>
</dbReference>
<protein>
    <recommendedName>
        <fullName evidence="3">cytochrome-c oxidase</fullName>
        <ecNumber evidence="3">7.1.1.9</ecNumber>
    </recommendedName>
    <alternativeName>
        <fullName evidence="15">Cytochrome aa3 subunit 2</fullName>
    </alternativeName>
</protein>
<evidence type="ECO:0000313" key="21">
    <source>
        <dbReference type="EMBL" id="GGA67150.1"/>
    </source>
</evidence>
<dbReference type="EC" id="7.1.1.9" evidence="3"/>
<dbReference type="InterPro" id="IPR045187">
    <property type="entry name" value="CcO_II"/>
</dbReference>
<comment type="catalytic activity">
    <reaction evidence="16">
        <text>4 Fe(II)-[cytochrome c] + O2 + 8 H(+)(in) = 4 Fe(III)-[cytochrome c] + 2 H2O + 4 H(+)(out)</text>
        <dbReference type="Rhea" id="RHEA:11436"/>
        <dbReference type="Rhea" id="RHEA-COMP:10350"/>
        <dbReference type="Rhea" id="RHEA-COMP:14399"/>
        <dbReference type="ChEBI" id="CHEBI:15377"/>
        <dbReference type="ChEBI" id="CHEBI:15378"/>
        <dbReference type="ChEBI" id="CHEBI:15379"/>
        <dbReference type="ChEBI" id="CHEBI:29033"/>
        <dbReference type="ChEBI" id="CHEBI:29034"/>
        <dbReference type="EC" id="7.1.1.9"/>
    </reaction>
</comment>
<evidence type="ECO:0000256" key="17">
    <source>
        <dbReference type="PROSITE-ProRule" id="PRU00433"/>
    </source>
</evidence>
<evidence type="ECO:0000256" key="2">
    <source>
        <dbReference type="ARBA" id="ARBA00007866"/>
    </source>
</evidence>
<dbReference type="AlphaFoldDB" id="A0A916W5F1"/>
<dbReference type="InterPro" id="IPR009056">
    <property type="entry name" value="Cyt_c-like_dom"/>
</dbReference>
<evidence type="ECO:0000256" key="4">
    <source>
        <dbReference type="ARBA" id="ARBA00022448"/>
    </source>
</evidence>
<comment type="similarity">
    <text evidence="2">Belongs to the cytochrome c oxidase subunit 2 family.</text>
</comment>
<dbReference type="PROSITE" id="PS51007">
    <property type="entry name" value="CYTC"/>
    <property type="match status" value="1"/>
</dbReference>
<keyword evidence="7 17" id="KW-0479">Metal-binding</keyword>
<evidence type="ECO:0000259" key="20">
    <source>
        <dbReference type="PROSITE" id="PS51007"/>
    </source>
</evidence>
<dbReference type="PROSITE" id="PS00078">
    <property type="entry name" value="COX2"/>
    <property type="match status" value="1"/>
</dbReference>
<evidence type="ECO:0000256" key="10">
    <source>
        <dbReference type="ARBA" id="ARBA00022989"/>
    </source>
</evidence>
<dbReference type="InterPro" id="IPR008972">
    <property type="entry name" value="Cupredoxin"/>
</dbReference>
<keyword evidence="13 18" id="KW-0472">Membrane</keyword>
<dbReference type="SUPFAM" id="SSF49503">
    <property type="entry name" value="Cupredoxins"/>
    <property type="match status" value="1"/>
</dbReference>
<comment type="subcellular location">
    <subcellularLocation>
        <location evidence="1">Membrane</location>
        <topology evidence="1">Multi-pass membrane protein</topology>
    </subcellularLocation>
</comment>
<proteinExistence type="inferred from homology"/>
<comment type="caution">
    <text evidence="21">The sequence shown here is derived from an EMBL/GenBank/DDBJ whole genome shotgun (WGS) entry which is preliminary data.</text>
</comment>
<evidence type="ECO:0000256" key="8">
    <source>
        <dbReference type="ARBA" id="ARBA00022967"/>
    </source>
</evidence>
<gene>
    <name evidence="21" type="ORF">GCM10011385_21300</name>
</gene>
<keyword evidence="11 17" id="KW-0408">Iron</keyword>
<organism evidence="21 22">
    <name type="scientific">Nitratireductor aestuarii</name>
    <dbReference type="NCBI Taxonomy" id="1735103"/>
    <lineage>
        <taxon>Bacteria</taxon>
        <taxon>Pseudomonadati</taxon>
        <taxon>Pseudomonadota</taxon>
        <taxon>Alphaproteobacteria</taxon>
        <taxon>Hyphomicrobiales</taxon>
        <taxon>Phyllobacteriaceae</taxon>
        <taxon>Nitratireductor</taxon>
    </lineage>
</organism>
<dbReference type="Proteomes" id="UP000636264">
    <property type="component" value="Unassembled WGS sequence"/>
</dbReference>
<dbReference type="PANTHER" id="PTHR22888:SF9">
    <property type="entry name" value="CYTOCHROME C OXIDASE SUBUNIT 2"/>
    <property type="match status" value="1"/>
</dbReference>
<evidence type="ECO:0000256" key="11">
    <source>
        <dbReference type="ARBA" id="ARBA00023004"/>
    </source>
</evidence>
<evidence type="ECO:0000256" key="1">
    <source>
        <dbReference type="ARBA" id="ARBA00004141"/>
    </source>
</evidence>
<evidence type="ECO:0000313" key="22">
    <source>
        <dbReference type="Proteomes" id="UP000636264"/>
    </source>
</evidence>
<evidence type="ECO:0000256" key="6">
    <source>
        <dbReference type="ARBA" id="ARBA00022692"/>
    </source>
</evidence>
<keyword evidence="22" id="KW-1185">Reference proteome</keyword>
<dbReference type="GO" id="GO:0005507">
    <property type="term" value="F:copper ion binding"/>
    <property type="evidence" value="ECO:0007669"/>
    <property type="project" value="InterPro"/>
</dbReference>
<dbReference type="GO" id="GO:0020037">
    <property type="term" value="F:heme binding"/>
    <property type="evidence" value="ECO:0007669"/>
    <property type="project" value="InterPro"/>
</dbReference>
<evidence type="ECO:0000256" key="9">
    <source>
        <dbReference type="ARBA" id="ARBA00022982"/>
    </source>
</evidence>
<dbReference type="PROSITE" id="PS51257">
    <property type="entry name" value="PROKAR_LIPOPROTEIN"/>
    <property type="match status" value="1"/>
</dbReference>
<evidence type="ECO:0000256" key="14">
    <source>
        <dbReference type="ARBA" id="ARBA00024688"/>
    </source>
</evidence>
<reference evidence="21" key="1">
    <citation type="journal article" date="2014" name="Int. J. Syst. Evol. Microbiol.">
        <title>Complete genome sequence of Corynebacterium casei LMG S-19264T (=DSM 44701T), isolated from a smear-ripened cheese.</title>
        <authorList>
            <consortium name="US DOE Joint Genome Institute (JGI-PGF)"/>
            <person name="Walter F."/>
            <person name="Albersmeier A."/>
            <person name="Kalinowski J."/>
            <person name="Ruckert C."/>
        </authorList>
    </citation>
    <scope>NUCLEOTIDE SEQUENCE</scope>
    <source>
        <strain evidence="21">CGMCC 1.15320</strain>
    </source>
</reference>